<dbReference type="PROSITE" id="PS00216">
    <property type="entry name" value="SUGAR_TRANSPORT_1"/>
    <property type="match status" value="1"/>
</dbReference>
<feature type="transmembrane region" description="Helical" evidence="5">
    <location>
        <begin position="272"/>
        <end position="293"/>
    </location>
</feature>
<feature type="transmembrane region" description="Helical" evidence="5">
    <location>
        <begin position="157"/>
        <end position="176"/>
    </location>
</feature>
<dbReference type="InterPro" id="IPR020846">
    <property type="entry name" value="MFS_dom"/>
</dbReference>
<evidence type="ECO:0000256" key="3">
    <source>
        <dbReference type="ARBA" id="ARBA00022989"/>
    </source>
</evidence>
<name>A0ABP1PNY7_9HEXA</name>
<dbReference type="InterPro" id="IPR005828">
    <property type="entry name" value="MFS_sugar_transport-like"/>
</dbReference>
<evidence type="ECO:0000256" key="4">
    <source>
        <dbReference type="ARBA" id="ARBA00023136"/>
    </source>
</evidence>
<keyword evidence="8" id="KW-1185">Reference proteome</keyword>
<comment type="caution">
    <text evidence="7">The sequence shown here is derived from an EMBL/GenBank/DDBJ whole genome shotgun (WGS) entry which is preliminary data.</text>
</comment>
<gene>
    <name evidence="7" type="ORF">ODALV1_LOCUS2119</name>
</gene>
<feature type="domain" description="Major facilitator superfamily (MFS) profile" evidence="6">
    <location>
        <begin position="60"/>
        <end position="365"/>
    </location>
</feature>
<dbReference type="Proteomes" id="UP001642540">
    <property type="component" value="Unassembled WGS sequence"/>
</dbReference>
<organism evidence="7 8">
    <name type="scientific">Orchesella dallaii</name>
    <dbReference type="NCBI Taxonomy" id="48710"/>
    <lineage>
        <taxon>Eukaryota</taxon>
        <taxon>Metazoa</taxon>
        <taxon>Ecdysozoa</taxon>
        <taxon>Arthropoda</taxon>
        <taxon>Hexapoda</taxon>
        <taxon>Collembola</taxon>
        <taxon>Entomobryomorpha</taxon>
        <taxon>Entomobryoidea</taxon>
        <taxon>Orchesellidae</taxon>
        <taxon>Orchesellinae</taxon>
        <taxon>Orchesella</taxon>
    </lineage>
</organism>
<evidence type="ECO:0000256" key="2">
    <source>
        <dbReference type="ARBA" id="ARBA00022692"/>
    </source>
</evidence>
<dbReference type="SUPFAM" id="SSF103473">
    <property type="entry name" value="MFS general substrate transporter"/>
    <property type="match status" value="1"/>
</dbReference>
<reference evidence="7 8" key="1">
    <citation type="submission" date="2024-08" db="EMBL/GenBank/DDBJ databases">
        <authorList>
            <person name="Cucini C."/>
            <person name="Frati F."/>
        </authorList>
    </citation>
    <scope>NUCLEOTIDE SEQUENCE [LARGE SCALE GENOMIC DNA]</scope>
</reference>
<dbReference type="PANTHER" id="PTHR24064">
    <property type="entry name" value="SOLUTE CARRIER FAMILY 22 MEMBER"/>
    <property type="match status" value="1"/>
</dbReference>
<feature type="transmembrane region" description="Helical" evidence="5">
    <location>
        <begin position="246"/>
        <end position="266"/>
    </location>
</feature>
<keyword evidence="2 5" id="KW-0812">Transmembrane</keyword>
<dbReference type="InterPro" id="IPR005829">
    <property type="entry name" value="Sugar_transporter_CS"/>
</dbReference>
<feature type="transmembrane region" description="Helical" evidence="5">
    <location>
        <begin position="188"/>
        <end position="207"/>
    </location>
</feature>
<evidence type="ECO:0000313" key="8">
    <source>
        <dbReference type="Proteomes" id="UP001642540"/>
    </source>
</evidence>
<proteinExistence type="predicted"/>
<keyword evidence="3 5" id="KW-1133">Transmembrane helix</keyword>
<dbReference type="InterPro" id="IPR036259">
    <property type="entry name" value="MFS_trans_sf"/>
</dbReference>
<evidence type="ECO:0000313" key="7">
    <source>
        <dbReference type="EMBL" id="CAL8072333.1"/>
    </source>
</evidence>
<evidence type="ECO:0000259" key="6">
    <source>
        <dbReference type="PROSITE" id="PS50850"/>
    </source>
</evidence>
<evidence type="ECO:0000256" key="1">
    <source>
        <dbReference type="ARBA" id="ARBA00004141"/>
    </source>
</evidence>
<evidence type="ECO:0000256" key="5">
    <source>
        <dbReference type="SAM" id="Phobius"/>
    </source>
</evidence>
<dbReference type="Pfam" id="PF00083">
    <property type="entry name" value="Sugar_tr"/>
    <property type="match status" value="1"/>
</dbReference>
<feature type="transmembrane region" description="Helical" evidence="5">
    <location>
        <begin position="56"/>
        <end position="80"/>
    </location>
</feature>
<sequence>MSVRSVKAAATLGIKVGNLSPNKEKNGASGNKYKTCEDLDDILDIVGGQGKFQKRFLYLILSPLTAMEPLLGLNLLFMLYEPNHWCKVPGRETSGLSLEAWKNMTIPRESDGDFSKCTMYNENHTAVTCTSGWEYDLKDYDHTIPLDFDWVCDKSQWATWVLTANALGNALGTIGLGQAADKIGRKPVFIITLVLNIFGRIASLYVVHSFWAFLLFAVITGLGFPMIYIAPAMIGAEFSGKEFRAWIYSWTWMIWVVGMASLPWIAYLARDWYIIGLATTIPCALAFICCKWVPESPRWLLSIGKVDKVAEIIKNIAKINGTEDKLTDQELNSMLKQVVIKQDQCDQKLNVFTLFSKKRLAKNTL</sequence>
<dbReference type="Gene3D" id="1.20.1250.20">
    <property type="entry name" value="MFS general substrate transporter like domains"/>
    <property type="match status" value="1"/>
</dbReference>
<accession>A0ABP1PNY7</accession>
<protein>
    <recommendedName>
        <fullName evidence="6">Major facilitator superfamily (MFS) profile domain-containing protein</fullName>
    </recommendedName>
</protein>
<dbReference type="EMBL" id="CAXLJM020000007">
    <property type="protein sequence ID" value="CAL8072333.1"/>
    <property type="molecule type" value="Genomic_DNA"/>
</dbReference>
<keyword evidence="4 5" id="KW-0472">Membrane</keyword>
<comment type="subcellular location">
    <subcellularLocation>
        <location evidence="1">Membrane</location>
        <topology evidence="1">Multi-pass membrane protein</topology>
    </subcellularLocation>
</comment>
<feature type="transmembrane region" description="Helical" evidence="5">
    <location>
        <begin position="213"/>
        <end position="234"/>
    </location>
</feature>
<dbReference type="PROSITE" id="PS50850">
    <property type="entry name" value="MFS"/>
    <property type="match status" value="1"/>
</dbReference>